<evidence type="ECO:0000313" key="1">
    <source>
        <dbReference type="EMBL" id="VFJ68972.1"/>
    </source>
</evidence>
<gene>
    <name evidence="1" type="ORF">BECKFW1821C_GA0114237_10179</name>
</gene>
<name>A0A450TMM7_9GAMM</name>
<organism evidence="1">
    <name type="scientific">Candidatus Kentrum sp. FW</name>
    <dbReference type="NCBI Taxonomy" id="2126338"/>
    <lineage>
        <taxon>Bacteria</taxon>
        <taxon>Pseudomonadati</taxon>
        <taxon>Pseudomonadota</taxon>
        <taxon>Gammaproteobacteria</taxon>
        <taxon>Candidatus Kentrum</taxon>
    </lineage>
</organism>
<reference evidence="1" key="1">
    <citation type="submission" date="2019-02" db="EMBL/GenBank/DDBJ databases">
        <authorList>
            <person name="Gruber-Vodicka R. H."/>
            <person name="Seah K. B. B."/>
        </authorList>
    </citation>
    <scope>NUCLEOTIDE SEQUENCE</scope>
    <source>
        <strain evidence="1">BECK_BZ131</strain>
    </source>
</reference>
<protein>
    <submittedName>
        <fullName evidence="1">Uncharacterized protein</fullName>
    </submittedName>
</protein>
<dbReference type="InterPro" id="IPR046897">
    <property type="entry name" value="ABC-3C_MC6"/>
</dbReference>
<proteinExistence type="predicted"/>
<dbReference type="AlphaFoldDB" id="A0A450TMM7"/>
<sequence>MILPSKHLSQDRALLTIGARILGGLEYPKTVSATWEEFNTRTEETSPTIPSIGYDYFVLALDLLFLMGAIELRDGLLYRKNT</sequence>
<dbReference type="EMBL" id="CAADFE010000017">
    <property type="protein sequence ID" value="VFJ68972.1"/>
    <property type="molecule type" value="Genomic_DNA"/>
</dbReference>
<dbReference type="Pfam" id="PF20293">
    <property type="entry name" value="MC6"/>
    <property type="match status" value="1"/>
</dbReference>
<accession>A0A450TMM7</accession>